<dbReference type="Proteomes" id="UP000824013">
    <property type="component" value="Unassembled WGS sequence"/>
</dbReference>
<dbReference type="AlphaFoldDB" id="A0A9D2CNJ4"/>
<dbReference type="EMBL" id="DXCM01000036">
    <property type="protein sequence ID" value="HIY92506.1"/>
    <property type="molecule type" value="Genomic_DNA"/>
</dbReference>
<accession>A0A9D2CNJ4</accession>
<evidence type="ECO:0000313" key="2">
    <source>
        <dbReference type="Proteomes" id="UP000824013"/>
    </source>
</evidence>
<protein>
    <submittedName>
        <fullName evidence="1">Uncharacterized protein</fullName>
    </submittedName>
</protein>
<gene>
    <name evidence="1" type="ORF">H9820_06130</name>
</gene>
<proteinExistence type="predicted"/>
<sequence length="47" mass="5385">MRKEKLSKQEIKDALDLLNNIVAIEGLNKYVEAINKLEKRNTNASNN</sequence>
<reference evidence="1" key="1">
    <citation type="journal article" date="2021" name="PeerJ">
        <title>Extensive microbial diversity within the chicken gut microbiome revealed by metagenomics and culture.</title>
        <authorList>
            <person name="Gilroy R."/>
            <person name="Ravi A."/>
            <person name="Getino M."/>
            <person name="Pursley I."/>
            <person name="Horton D.L."/>
            <person name="Alikhan N.F."/>
            <person name="Baker D."/>
            <person name="Gharbi K."/>
            <person name="Hall N."/>
            <person name="Watson M."/>
            <person name="Adriaenssens E.M."/>
            <person name="Foster-Nyarko E."/>
            <person name="Jarju S."/>
            <person name="Secka A."/>
            <person name="Antonio M."/>
            <person name="Oren A."/>
            <person name="Chaudhuri R.R."/>
            <person name="La Ragione R."/>
            <person name="Hildebrand F."/>
            <person name="Pallen M.J."/>
        </authorList>
    </citation>
    <scope>NUCLEOTIDE SEQUENCE</scope>
    <source>
        <strain evidence="1">3204</strain>
    </source>
</reference>
<comment type="caution">
    <text evidence="1">The sequence shown here is derived from an EMBL/GenBank/DDBJ whole genome shotgun (WGS) entry which is preliminary data.</text>
</comment>
<evidence type="ECO:0000313" key="1">
    <source>
        <dbReference type="EMBL" id="HIY92506.1"/>
    </source>
</evidence>
<reference evidence="1" key="2">
    <citation type="submission" date="2021-04" db="EMBL/GenBank/DDBJ databases">
        <authorList>
            <person name="Gilroy R."/>
        </authorList>
    </citation>
    <scope>NUCLEOTIDE SEQUENCE</scope>
    <source>
        <strain evidence="1">3204</strain>
    </source>
</reference>
<name>A0A9D2CNJ4_9LACO</name>
<organism evidence="1 2">
    <name type="scientific">Candidatus Companilactobacillus pullicola</name>
    <dbReference type="NCBI Taxonomy" id="2838523"/>
    <lineage>
        <taxon>Bacteria</taxon>
        <taxon>Bacillati</taxon>
        <taxon>Bacillota</taxon>
        <taxon>Bacilli</taxon>
        <taxon>Lactobacillales</taxon>
        <taxon>Lactobacillaceae</taxon>
        <taxon>Companilactobacillus</taxon>
    </lineage>
</organism>